<feature type="compositionally biased region" description="Basic and acidic residues" evidence="1">
    <location>
        <begin position="83"/>
        <end position="92"/>
    </location>
</feature>
<sequence length="166" mass="18288">MALGKGNQINRGHRVSSLDEVDPYFYNKIMSRRSSVSHSSRFISSYNPSPGMVPLGWEREPGQPKYQPDSPTTTTVTVSPKFRKLDSSEESSKSSCDVSASDEDFFSSDDFDEATVSAATNTSSSAASFPSPPRPSSTCMIIQKPKVPFRRKARGFMKWVFAKAGK</sequence>
<feature type="compositionally biased region" description="Low complexity" evidence="1">
    <location>
        <begin position="117"/>
        <end position="129"/>
    </location>
</feature>
<accession>A0A9Q0J5C8</accession>
<comment type="caution">
    <text evidence="2">The sequence shown here is derived from an EMBL/GenBank/DDBJ whole genome shotgun (WGS) entry which is preliminary data.</text>
</comment>
<dbReference type="AlphaFoldDB" id="A0A9Q0J5C8"/>
<feature type="region of interest" description="Disordered" evidence="1">
    <location>
        <begin position="32"/>
        <end position="101"/>
    </location>
</feature>
<name>A0A9Q0J5C8_9ROSI</name>
<evidence type="ECO:0000313" key="2">
    <source>
        <dbReference type="EMBL" id="KAJ4828572.1"/>
    </source>
</evidence>
<proteinExistence type="predicted"/>
<feature type="region of interest" description="Disordered" evidence="1">
    <location>
        <begin position="117"/>
        <end position="139"/>
    </location>
</feature>
<dbReference type="Pfam" id="PF05097">
    <property type="entry name" value="DUF688"/>
    <property type="match status" value="1"/>
</dbReference>
<dbReference type="Proteomes" id="UP001141552">
    <property type="component" value="Unassembled WGS sequence"/>
</dbReference>
<reference evidence="2" key="2">
    <citation type="journal article" date="2023" name="Plants (Basel)">
        <title>Annotation of the Turnera subulata (Passifloraceae) Draft Genome Reveals the S-Locus Evolved after the Divergence of Turneroideae from Passifloroideae in a Stepwise Manner.</title>
        <authorList>
            <person name="Henning P.M."/>
            <person name="Roalson E.H."/>
            <person name="Mir W."/>
            <person name="McCubbin A.G."/>
            <person name="Shore J.S."/>
        </authorList>
    </citation>
    <scope>NUCLEOTIDE SEQUENCE</scope>
    <source>
        <strain evidence="2">F60SS</strain>
    </source>
</reference>
<feature type="compositionally biased region" description="Low complexity" evidence="1">
    <location>
        <begin position="70"/>
        <end position="80"/>
    </location>
</feature>
<gene>
    <name evidence="2" type="ORF">Tsubulata_032496</name>
</gene>
<reference evidence="2" key="1">
    <citation type="submission" date="2022-02" db="EMBL/GenBank/DDBJ databases">
        <authorList>
            <person name="Henning P.M."/>
            <person name="McCubbin A.G."/>
            <person name="Shore J.S."/>
        </authorList>
    </citation>
    <scope>NUCLEOTIDE SEQUENCE</scope>
    <source>
        <strain evidence="2">F60SS</strain>
        <tissue evidence="2">Leaves</tissue>
    </source>
</reference>
<keyword evidence="3" id="KW-1185">Reference proteome</keyword>
<organism evidence="2 3">
    <name type="scientific">Turnera subulata</name>
    <dbReference type="NCBI Taxonomy" id="218843"/>
    <lineage>
        <taxon>Eukaryota</taxon>
        <taxon>Viridiplantae</taxon>
        <taxon>Streptophyta</taxon>
        <taxon>Embryophyta</taxon>
        <taxon>Tracheophyta</taxon>
        <taxon>Spermatophyta</taxon>
        <taxon>Magnoliopsida</taxon>
        <taxon>eudicotyledons</taxon>
        <taxon>Gunneridae</taxon>
        <taxon>Pentapetalae</taxon>
        <taxon>rosids</taxon>
        <taxon>fabids</taxon>
        <taxon>Malpighiales</taxon>
        <taxon>Passifloraceae</taxon>
        <taxon>Turnera</taxon>
    </lineage>
</organism>
<dbReference type="InterPro" id="IPR007789">
    <property type="entry name" value="DUF688"/>
</dbReference>
<feature type="compositionally biased region" description="Low complexity" evidence="1">
    <location>
        <begin position="32"/>
        <end position="45"/>
    </location>
</feature>
<dbReference type="EMBL" id="JAKUCV010006135">
    <property type="protein sequence ID" value="KAJ4828572.1"/>
    <property type="molecule type" value="Genomic_DNA"/>
</dbReference>
<evidence type="ECO:0000313" key="3">
    <source>
        <dbReference type="Proteomes" id="UP001141552"/>
    </source>
</evidence>
<protein>
    <submittedName>
        <fullName evidence="2">Uncharacterized protein</fullName>
    </submittedName>
</protein>
<evidence type="ECO:0000256" key="1">
    <source>
        <dbReference type="SAM" id="MobiDB-lite"/>
    </source>
</evidence>